<name>A0A6J5NXP7_9CAUD</name>
<dbReference type="SUPFAM" id="SSF54060">
    <property type="entry name" value="His-Me finger endonucleases"/>
    <property type="match status" value="1"/>
</dbReference>
<accession>A0A6J5NXP7</accession>
<feature type="domain" description="HNH nuclease" evidence="2">
    <location>
        <begin position="131"/>
        <end position="172"/>
    </location>
</feature>
<evidence type="ECO:0000313" key="3">
    <source>
        <dbReference type="EMBL" id="CAB4162041.1"/>
    </source>
</evidence>
<evidence type="ECO:0000256" key="1">
    <source>
        <dbReference type="SAM" id="MobiDB-lite"/>
    </source>
</evidence>
<proteinExistence type="predicted"/>
<protein>
    <submittedName>
        <fullName evidence="3">HNH nuclease</fullName>
    </submittedName>
</protein>
<reference evidence="3" key="1">
    <citation type="submission" date="2020-04" db="EMBL/GenBank/DDBJ databases">
        <authorList>
            <person name="Chiriac C."/>
            <person name="Salcher M."/>
            <person name="Ghai R."/>
            <person name="Kavagutti S V."/>
        </authorList>
    </citation>
    <scope>NUCLEOTIDE SEQUENCE</scope>
</reference>
<gene>
    <name evidence="3" type="ORF">UFOVP775_9</name>
</gene>
<dbReference type="EMBL" id="LR796725">
    <property type="protein sequence ID" value="CAB4162041.1"/>
    <property type="molecule type" value="Genomic_DNA"/>
</dbReference>
<sequence>MNINEIIRERFPKERTQDLADELGLTYSQVANRAFTMGLKKSQEFKMSDKSGRHNLIEGGKDFRFTKGHTPANKGKKMSPELYEKVKHSMFKKGSRPQNWKPDGSIVERIDTTGKVYLYYKIKDSYWIPYHHKVWRDTNGAIPPKHVVTFKDGNSRNCDISNLELMTMCDNAKRNSIQRFPQEIQQVIKLKAKLKRKINGKKQNK</sequence>
<dbReference type="InterPro" id="IPR003615">
    <property type="entry name" value="HNH_nuc"/>
</dbReference>
<feature type="region of interest" description="Disordered" evidence="1">
    <location>
        <begin position="58"/>
        <end position="77"/>
    </location>
</feature>
<dbReference type="Gene3D" id="3.90.75.20">
    <property type="match status" value="1"/>
</dbReference>
<dbReference type="Pfam" id="PF13392">
    <property type="entry name" value="HNH_3"/>
    <property type="match status" value="1"/>
</dbReference>
<evidence type="ECO:0000259" key="2">
    <source>
        <dbReference type="Pfam" id="PF13392"/>
    </source>
</evidence>
<organism evidence="3">
    <name type="scientific">uncultured Caudovirales phage</name>
    <dbReference type="NCBI Taxonomy" id="2100421"/>
    <lineage>
        <taxon>Viruses</taxon>
        <taxon>Duplodnaviria</taxon>
        <taxon>Heunggongvirae</taxon>
        <taxon>Uroviricota</taxon>
        <taxon>Caudoviricetes</taxon>
        <taxon>Peduoviridae</taxon>
        <taxon>Maltschvirus</taxon>
        <taxon>Maltschvirus maltsch</taxon>
    </lineage>
</organism>
<dbReference type="InterPro" id="IPR044925">
    <property type="entry name" value="His-Me_finger_sf"/>
</dbReference>